<dbReference type="InterPro" id="IPR015943">
    <property type="entry name" value="WD40/YVTN_repeat-like_dom_sf"/>
</dbReference>
<keyword evidence="2 8" id="KW-0853">WD repeat</keyword>
<dbReference type="Gene3D" id="2.130.10.10">
    <property type="entry name" value="YVTN repeat-like/Quinoprotein amine dehydrogenase"/>
    <property type="match status" value="1"/>
</dbReference>
<sequence length="536" mass="58854">MPADSSSCPSSSSSSLNVDEQPIQILPLDFFSTIESADCVETCPFNPSIITCCTYQLITRELTSSTAEQEPSSSSSSSSSSSPPPPPQQQQQHRGSIYHFKIVTTNTTQPPQLSLLQTISSLPYGIFDMKYNSCYPLLAVGQTNRTLSIYRVKGIDYSELEFMCDYQFQEGCGHMMITSVDWSNIPGHCINTLHHRGSGGGSSSDGDDDGDSGDQSSFSQTLPIPSSSSPLLLLLTCGDSSGRVHILQLSYFNSHHHHSSSSSIQIQSYSSSSLNLIHTFSNAHECECWASAFHSFNSQLMYSGGDDSIFKLYDIHNRKCIFKSSNMHSSGICCIQHSPFKEYEFYTGSYDDTLKVWDCRMFSNSNSGSSGSISGSSSISGRFQPIHTFELGGGVWNIKPIPLTHNPLKNPFSFNTSSSNDATFKHNFIATATMYNGFHVLDVSNNSIVAHYIPGEDLLSYGIDWCVPSLSLDDSHKDSNCSSSIMDQQTPPHSKDFTTTTTTNCISEEDSFYLATCTFYDGTLRLTQFKTTSGDL</sequence>
<evidence type="ECO:0000256" key="6">
    <source>
        <dbReference type="ARBA" id="ARBA00039131"/>
    </source>
</evidence>
<dbReference type="GeneID" id="68115101"/>
<dbReference type="Pfam" id="PF00400">
    <property type="entry name" value="WD40"/>
    <property type="match status" value="2"/>
</dbReference>
<feature type="region of interest" description="Disordered" evidence="9">
    <location>
        <begin position="196"/>
        <end position="224"/>
    </location>
</feature>
<evidence type="ECO:0000256" key="5">
    <source>
        <dbReference type="ARBA" id="ARBA00038092"/>
    </source>
</evidence>
<proteinExistence type="inferred from homology"/>
<evidence type="ECO:0000256" key="1">
    <source>
        <dbReference type="ARBA" id="ARBA00005156"/>
    </source>
</evidence>
<name>A0A6A5CEQ8_NAEFO</name>
<dbReference type="GO" id="GO:0005737">
    <property type="term" value="C:cytoplasm"/>
    <property type="evidence" value="ECO:0007669"/>
    <property type="project" value="TreeGrafter"/>
</dbReference>
<evidence type="ECO:0000313" key="11">
    <source>
        <dbReference type="Proteomes" id="UP000444721"/>
    </source>
</evidence>
<comment type="caution">
    <text evidence="10">The sequence shown here is derived from an EMBL/GenBank/DDBJ whole genome shotgun (WGS) entry which is preliminary data.</text>
</comment>
<dbReference type="Proteomes" id="UP000444721">
    <property type="component" value="Unassembled WGS sequence"/>
</dbReference>
<gene>
    <name evidence="10" type="ORF">FDP41_007883</name>
</gene>
<comment type="similarity">
    <text evidence="5">Belongs to the DPH7 family.</text>
</comment>
<evidence type="ECO:0000256" key="9">
    <source>
        <dbReference type="SAM" id="MobiDB-lite"/>
    </source>
</evidence>
<evidence type="ECO:0000256" key="8">
    <source>
        <dbReference type="PROSITE-ProRule" id="PRU00221"/>
    </source>
</evidence>
<feature type="compositionally biased region" description="Low complexity" evidence="9">
    <location>
        <begin position="213"/>
        <end position="224"/>
    </location>
</feature>
<evidence type="ECO:0000256" key="4">
    <source>
        <dbReference type="ARBA" id="ARBA00022801"/>
    </source>
</evidence>
<keyword evidence="3" id="KW-0677">Repeat</keyword>
<feature type="region of interest" description="Disordered" evidence="9">
    <location>
        <begin position="64"/>
        <end position="94"/>
    </location>
</feature>
<keyword evidence="4" id="KW-0378">Hydrolase</keyword>
<dbReference type="EMBL" id="VFQX01000004">
    <property type="protein sequence ID" value="KAF0983968.1"/>
    <property type="molecule type" value="Genomic_DNA"/>
</dbReference>
<evidence type="ECO:0000313" key="10">
    <source>
        <dbReference type="EMBL" id="KAF0983968.1"/>
    </source>
</evidence>
<dbReference type="VEuPathDB" id="AmoebaDB:FDP41_007883"/>
<dbReference type="GO" id="GO:0061685">
    <property type="term" value="F:diphthine methylesterase activity"/>
    <property type="evidence" value="ECO:0007669"/>
    <property type="project" value="UniProtKB-EC"/>
</dbReference>
<dbReference type="RefSeq" id="XP_044568681.1">
    <property type="nucleotide sequence ID" value="XM_044711676.1"/>
</dbReference>
<dbReference type="PROSITE" id="PS50082">
    <property type="entry name" value="WD_REPEATS_2"/>
    <property type="match status" value="1"/>
</dbReference>
<evidence type="ECO:0000256" key="2">
    <source>
        <dbReference type="ARBA" id="ARBA00022574"/>
    </source>
</evidence>
<keyword evidence="11" id="KW-1185">Reference proteome</keyword>
<feature type="compositionally biased region" description="Low complexity" evidence="9">
    <location>
        <begin position="71"/>
        <end position="81"/>
    </location>
</feature>
<dbReference type="InterPro" id="IPR052415">
    <property type="entry name" value="Diphthine_MTase"/>
</dbReference>
<reference evidence="10 11" key="1">
    <citation type="journal article" date="2019" name="Sci. Rep.">
        <title>Nanopore sequencing improves the draft genome of the human pathogenic amoeba Naegleria fowleri.</title>
        <authorList>
            <person name="Liechti N."/>
            <person name="Schurch N."/>
            <person name="Bruggmann R."/>
            <person name="Wittwer M."/>
        </authorList>
    </citation>
    <scope>NUCLEOTIDE SEQUENCE [LARGE SCALE GENOMIC DNA]</scope>
    <source>
        <strain evidence="10 11">ATCC 30894</strain>
    </source>
</reference>
<protein>
    <recommendedName>
        <fullName evidence="6">methylated diphthine methylhydrolase</fullName>
        <ecNumber evidence="6">3.1.1.97</ecNumber>
    </recommendedName>
</protein>
<dbReference type="GO" id="GO:0017183">
    <property type="term" value="P:protein histidyl modification to diphthamide"/>
    <property type="evidence" value="ECO:0007669"/>
    <property type="project" value="TreeGrafter"/>
</dbReference>
<dbReference type="SMART" id="SM00320">
    <property type="entry name" value="WD40"/>
    <property type="match status" value="3"/>
</dbReference>
<dbReference type="SUPFAM" id="SSF50978">
    <property type="entry name" value="WD40 repeat-like"/>
    <property type="match status" value="1"/>
</dbReference>
<dbReference type="OrthoDB" id="1930760at2759"/>
<feature type="repeat" description="WD" evidence="8">
    <location>
        <begin position="325"/>
        <end position="358"/>
    </location>
</feature>
<dbReference type="PANTHER" id="PTHR46042:SF1">
    <property type="entry name" value="DIPHTHINE METHYLTRANSFERASE"/>
    <property type="match status" value="1"/>
</dbReference>
<dbReference type="InterPro" id="IPR036322">
    <property type="entry name" value="WD40_repeat_dom_sf"/>
</dbReference>
<comment type="catalytic activity">
    <reaction evidence="7">
        <text>diphthine methyl ester-[translation elongation factor 2] + H2O = diphthine-[translation elongation factor 2] + methanol + H(+)</text>
        <dbReference type="Rhea" id="RHEA:42656"/>
        <dbReference type="Rhea" id="RHEA-COMP:10172"/>
        <dbReference type="Rhea" id="RHEA-COMP:10173"/>
        <dbReference type="ChEBI" id="CHEBI:15377"/>
        <dbReference type="ChEBI" id="CHEBI:15378"/>
        <dbReference type="ChEBI" id="CHEBI:17790"/>
        <dbReference type="ChEBI" id="CHEBI:79005"/>
        <dbReference type="ChEBI" id="CHEBI:82696"/>
        <dbReference type="EC" id="3.1.1.97"/>
    </reaction>
</comment>
<dbReference type="VEuPathDB" id="AmoebaDB:NF0119320"/>
<dbReference type="PANTHER" id="PTHR46042">
    <property type="entry name" value="DIPHTHINE METHYLTRANSFERASE"/>
    <property type="match status" value="1"/>
</dbReference>
<accession>A0A6A5CEQ8</accession>
<dbReference type="AlphaFoldDB" id="A0A6A5CEQ8"/>
<evidence type="ECO:0000256" key="7">
    <source>
        <dbReference type="ARBA" id="ARBA00047551"/>
    </source>
</evidence>
<comment type="pathway">
    <text evidence="1">Protein modification; peptidyl-diphthamide biosynthesis.</text>
</comment>
<organism evidence="10 11">
    <name type="scientific">Naegleria fowleri</name>
    <name type="common">Brain eating amoeba</name>
    <dbReference type="NCBI Taxonomy" id="5763"/>
    <lineage>
        <taxon>Eukaryota</taxon>
        <taxon>Discoba</taxon>
        <taxon>Heterolobosea</taxon>
        <taxon>Tetramitia</taxon>
        <taxon>Eutetramitia</taxon>
        <taxon>Vahlkampfiidae</taxon>
        <taxon>Naegleria</taxon>
    </lineage>
</organism>
<dbReference type="VEuPathDB" id="AmoebaDB:NfTy_005170"/>
<evidence type="ECO:0000256" key="3">
    <source>
        <dbReference type="ARBA" id="ARBA00022737"/>
    </source>
</evidence>
<dbReference type="EC" id="3.1.1.97" evidence="6"/>
<dbReference type="InterPro" id="IPR001680">
    <property type="entry name" value="WD40_rpt"/>
</dbReference>